<keyword evidence="1" id="KW-0862">Zinc</keyword>
<dbReference type="SMART" id="SM00184">
    <property type="entry name" value="RING"/>
    <property type="match status" value="1"/>
</dbReference>
<organism evidence="4 5">
    <name type="scientific">Cuscuta campestris</name>
    <dbReference type="NCBI Taxonomy" id="132261"/>
    <lineage>
        <taxon>Eukaryota</taxon>
        <taxon>Viridiplantae</taxon>
        <taxon>Streptophyta</taxon>
        <taxon>Embryophyta</taxon>
        <taxon>Tracheophyta</taxon>
        <taxon>Spermatophyta</taxon>
        <taxon>Magnoliopsida</taxon>
        <taxon>eudicotyledons</taxon>
        <taxon>Gunneridae</taxon>
        <taxon>Pentapetalae</taxon>
        <taxon>asterids</taxon>
        <taxon>lamiids</taxon>
        <taxon>Solanales</taxon>
        <taxon>Convolvulaceae</taxon>
        <taxon>Cuscuteae</taxon>
        <taxon>Cuscuta</taxon>
        <taxon>Cuscuta subgen. Grammica</taxon>
        <taxon>Cuscuta sect. Cleistogrammica</taxon>
    </lineage>
</organism>
<protein>
    <recommendedName>
        <fullName evidence="3">RING-type domain-containing protein</fullName>
    </recommendedName>
</protein>
<dbReference type="Gene3D" id="3.30.40.10">
    <property type="entry name" value="Zinc/RING finger domain, C3HC4 (zinc finger)"/>
    <property type="match status" value="1"/>
</dbReference>
<feature type="region of interest" description="Disordered" evidence="2">
    <location>
        <begin position="104"/>
        <end position="126"/>
    </location>
</feature>
<dbReference type="SUPFAM" id="SSF57850">
    <property type="entry name" value="RING/U-box"/>
    <property type="match status" value="1"/>
</dbReference>
<evidence type="ECO:0000256" key="1">
    <source>
        <dbReference type="PROSITE-ProRule" id="PRU00175"/>
    </source>
</evidence>
<feature type="compositionally biased region" description="Low complexity" evidence="2">
    <location>
        <begin position="107"/>
        <end position="121"/>
    </location>
</feature>
<dbReference type="GO" id="GO:0008270">
    <property type="term" value="F:zinc ion binding"/>
    <property type="evidence" value="ECO:0007669"/>
    <property type="project" value="UniProtKB-KW"/>
</dbReference>
<proteinExistence type="predicted"/>
<reference evidence="4 5" key="1">
    <citation type="submission" date="2018-04" db="EMBL/GenBank/DDBJ databases">
        <authorList>
            <person name="Vogel A."/>
        </authorList>
    </citation>
    <scope>NUCLEOTIDE SEQUENCE [LARGE SCALE GENOMIC DNA]</scope>
</reference>
<dbReference type="InterPro" id="IPR001841">
    <property type="entry name" value="Znf_RING"/>
</dbReference>
<gene>
    <name evidence="4" type="ORF">CCAM_LOCUS3496</name>
</gene>
<dbReference type="PROSITE" id="PS50089">
    <property type="entry name" value="ZF_RING_2"/>
    <property type="match status" value="1"/>
</dbReference>
<name>A0A484K8F8_9ASTE</name>
<dbReference type="AlphaFoldDB" id="A0A484K8F8"/>
<sequence length="181" mass="19261">MEGGEALRTTWRSFKRRMQFGGIACCGSPRSLRVPGSTISDEEAQLKDPAQIELTEEDDREEEMQRGRFNLAMALAAERDSRRAAGAAQMKTLVRLFEEADGREGNSAGSAARDSAGSAARDGGGGGGVGGPCGVCGERNRGAALIPCGHTYCRACSREFWSNGGSCPSCNRPIRDILPIF</sequence>
<dbReference type="PANTHER" id="PTHR46629">
    <property type="entry name" value="OS01G0917900 PROTEIN"/>
    <property type="match status" value="1"/>
</dbReference>
<evidence type="ECO:0000313" key="4">
    <source>
        <dbReference type="EMBL" id="VFQ61720.1"/>
    </source>
</evidence>
<evidence type="ECO:0000256" key="2">
    <source>
        <dbReference type="SAM" id="MobiDB-lite"/>
    </source>
</evidence>
<evidence type="ECO:0000313" key="5">
    <source>
        <dbReference type="Proteomes" id="UP000595140"/>
    </source>
</evidence>
<keyword evidence="5" id="KW-1185">Reference proteome</keyword>
<dbReference type="OrthoDB" id="1711136at2759"/>
<evidence type="ECO:0000259" key="3">
    <source>
        <dbReference type="PROSITE" id="PS50089"/>
    </source>
</evidence>
<feature type="domain" description="RING-type" evidence="3">
    <location>
        <begin position="133"/>
        <end position="171"/>
    </location>
</feature>
<dbReference type="EMBL" id="OOIL02000203">
    <property type="protein sequence ID" value="VFQ61720.1"/>
    <property type="molecule type" value="Genomic_DNA"/>
</dbReference>
<dbReference type="Proteomes" id="UP000595140">
    <property type="component" value="Unassembled WGS sequence"/>
</dbReference>
<dbReference type="InterPro" id="IPR013083">
    <property type="entry name" value="Znf_RING/FYVE/PHD"/>
</dbReference>
<dbReference type="Pfam" id="PF13920">
    <property type="entry name" value="zf-C3HC4_3"/>
    <property type="match status" value="1"/>
</dbReference>
<accession>A0A484K8F8</accession>
<keyword evidence="1" id="KW-0863">Zinc-finger</keyword>
<keyword evidence="1" id="KW-0479">Metal-binding</keyword>
<feature type="region of interest" description="Disordered" evidence="2">
    <location>
        <begin position="36"/>
        <end position="63"/>
    </location>
</feature>